<feature type="region of interest" description="Disordered" evidence="1">
    <location>
        <begin position="74"/>
        <end position="93"/>
    </location>
</feature>
<dbReference type="EMBL" id="JBHSFK010000030">
    <property type="protein sequence ID" value="MFC4505027.1"/>
    <property type="molecule type" value="Genomic_DNA"/>
</dbReference>
<dbReference type="RefSeq" id="WP_381182375.1">
    <property type="nucleotide sequence ID" value="NZ_JBHSFK010000030.1"/>
</dbReference>
<proteinExistence type="predicted"/>
<keyword evidence="3" id="KW-1185">Reference proteome</keyword>
<dbReference type="Proteomes" id="UP001595839">
    <property type="component" value="Unassembled WGS sequence"/>
</dbReference>
<dbReference type="Pfam" id="PF05120">
    <property type="entry name" value="GvpG"/>
    <property type="match status" value="1"/>
</dbReference>
<accession>A0ABV9AYL5</accession>
<gene>
    <name evidence="2" type="ORF">ACFPIH_36995</name>
</gene>
<comment type="caution">
    <text evidence="2">The sequence shown here is derived from an EMBL/GenBank/DDBJ whole genome shotgun (WGS) entry which is preliminary data.</text>
</comment>
<evidence type="ECO:0000256" key="1">
    <source>
        <dbReference type="SAM" id="MobiDB-lite"/>
    </source>
</evidence>
<sequence>MGLIGEILLLPFAPVRGSGWVLEQVRREAERIYYDPAAIRAELARLEEQLEHGEITEEEFDRAEDELLDRLEIAMRENRENRGNTESDGRTAP</sequence>
<name>A0ABV9AYL5_9ACTN</name>
<organism evidence="2 3">
    <name type="scientific">Streptomyces vulcanius</name>
    <dbReference type="NCBI Taxonomy" id="1441876"/>
    <lineage>
        <taxon>Bacteria</taxon>
        <taxon>Bacillati</taxon>
        <taxon>Actinomycetota</taxon>
        <taxon>Actinomycetes</taxon>
        <taxon>Kitasatosporales</taxon>
        <taxon>Streptomycetaceae</taxon>
        <taxon>Streptomyces</taxon>
    </lineage>
</organism>
<evidence type="ECO:0000313" key="3">
    <source>
        <dbReference type="Proteomes" id="UP001595839"/>
    </source>
</evidence>
<reference evidence="3" key="1">
    <citation type="journal article" date="2019" name="Int. J. Syst. Evol. Microbiol.">
        <title>The Global Catalogue of Microorganisms (GCM) 10K type strain sequencing project: providing services to taxonomists for standard genome sequencing and annotation.</title>
        <authorList>
            <consortium name="The Broad Institute Genomics Platform"/>
            <consortium name="The Broad Institute Genome Sequencing Center for Infectious Disease"/>
            <person name="Wu L."/>
            <person name="Ma J."/>
        </authorList>
    </citation>
    <scope>NUCLEOTIDE SEQUENCE [LARGE SCALE GENOMIC DNA]</scope>
    <source>
        <strain evidence="3">CGMCC 4.7177</strain>
    </source>
</reference>
<dbReference type="InterPro" id="IPR007804">
    <property type="entry name" value="GvpG"/>
</dbReference>
<protein>
    <submittedName>
        <fullName evidence="2">Gas vesicle protein GvpG</fullName>
    </submittedName>
</protein>
<evidence type="ECO:0000313" key="2">
    <source>
        <dbReference type="EMBL" id="MFC4505027.1"/>
    </source>
</evidence>